<evidence type="ECO:0000259" key="7">
    <source>
        <dbReference type="SMART" id="SM00849"/>
    </source>
</evidence>
<dbReference type="Pfam" id="PF00753">
    <property type="entry name" value="Lactamase_B"/>
    <property type="match status" value="1"/>
</dbReference>
<dbReference type="InterPro" id="IPR025405">
    <property type="entry name" value="DUF4131"/>
</dbReference>
<dbReference type="Pfam" id="PF13567">
    <property type="entry name" value="DUF4131"/>
    <property type="match status" value="1"/>
</dbReference>
<dbReference type="KEGG" id="mpaf:R5R33_17645"/>
<feature type="transmembrane region" description="Helical" evidence="6">
    <location>
        <begin position="359"/>
        <end position="376"/>
    </location>
</feature>
<feature type="domain" description="Metallo-beta-lactamase" evidence="7">
    <location>
        <begin position="581"/>
        <end position="774"/>
    </location>
</feature>
<dbReference type="AlphaFoldDB" id="A0AAU0MXY2"/>
<keyword evidence="4 6" id="KW-1133">Transmembrane helix</keyword>
<evidence type="ECO:0000313" key="8">
    <source>
        <dbReference type="EMBL" id="WOX05540.1"/>
    </source>
</evidence>
<evidence type="ECO:0000313" key="9">
    <source>
        <dbReference type="Proteomes" id="UP001302477"/>
    </source>
</evidence>
<dbReference type="EMBL" id="CP137555">
    <property type="protein sequence ID" value="WOX05540.1"/>
    <property type="molecule type" value="Genomic_DNA"/>
</dbReference>
<evidence type="ECO:0000256" key="4">
    <source>
        <dbReference type="ARBA" id="ARBA00022989"/>
    </source>
</evidence>
<dbReference type="RefSeq" id="WP_318954010.1">
    <property type="nucleotide sequence ID" value="NZ_CP137555.1"/>
</dbReference>
<sequence>MSRLVAALWSLAVGIGQVAFWPVLPWNADFAAALLLGLVLLALVAAIGGSFSRLPAVPRYVVCYLLLPFALGSCWALGANHHSLAARLPLALHGTDHRVTLEIDDLPQTAAAVASFGSPRSVHGYFDSRFRARVLESDLPDFIGKRLLLSWYGLPPDSAATLTPGSRWSMTLRLKRPRGSINPHTFDYEAWLLEQGIFATGYVRDRVTAPEYLAAGNGISSVVNGIRERLRQRITGASNDASDMAQEALIRALLLGDKGGIDTATQDLLRRTGTAHLLAISGLHVGMVAGFCLLIGGLLSRVVGVFRPHNPVLLAAAPGLLAALAYTLLSGASLSAQRALVMTAIAIAALVLRRRVSAGLVFVAALSCVLLMQPLAVLNAGFWLSFIAVAALLLRFRGRSSTDSNGFDEGRSGPDQGRIAVLVHSMWRYFLSAIHSQWAILVGLLLPSILIFSGVSVSGLLINLIAIPWVGLAILPLIFLGAMVPHGLGTILWRLADTQLGWLLEFLAAADQALPGWQAIPNPAPVIVALAVLSSLVLLMPRGTPGRVLGWCLFPVLVVGLSPWQRPQDPYLALTVLDVGQGLAVVAATEGRTIVFDTGASTGTGWSAGSSIVAPYLLAEGRPQLDALIVSHGDRDHAGGVSGVMAQLEVGRLFAPGQLPQRLADLGAPGFAGPCVAGRSESYGELELTWLWPGGEGLSGEENDHSCVALLEWRHVRVLLTGDISEDTERRLVVQYPGFAPIDVLLAPHHGSRTSSSPVLLDWANPAQVVFSTGFHHHFGHPHADVVARYAAHRVPMFNTAANGAVTFRWRDGHLPPEIRCARNAGNFWLSEPDPAESPQVRYPCQ</sequence>
<dbReference type="NCBIfam" id="TIGR00361">
    <property type="entry name" value="ComEC_Rec2"/>
    <property type="match status" value="1"/>
</dbReference>
<feature type="transmembrane region" description="Helical" evidence="6">
    <location>
        <begin position="60"/>
        <end position="78"/>
    </location>
</feature>
<dbReference type="SUPFAM" id="SSF56281">
    <property type="entry name" value="Metallo-hydrolase/oxidoreductase"/>
    <property type="match status" value="1"/>
</dbReference>
<name>A0AAU0MXY2_9GAMM</name>
<evidence type="ECO:0000256" key="5">
    <source>
        <dbReference type="ARBA" id="ARBA00023136"/>
    </source>
</evidence>
<dbReference type="InterPro" id="IPR001279">
    <property type="entry name" value="Metallo-B-lactamas"/>
</dbReference>
<dbReference type="Pfam" id="PF03772">
    <property type="entry name" value="Competence"/>
    <property type="match status" value="1"/>
</dbReference>
<dbReference type="Gene3D" id="3.60.15.10">
    <property type="entry name" value="Ribonuclease Z/Hydroxyacylglutathione hydrolase-like"/>
    <property type="match status" value="1"/>
</dbReference>
<feature type="transmembrane region" description="Helical" evidence="6">
    <location>
        <begin position="444"/>
        <end position="465"/>
    </location>
</feature>
<feature type="transmembrane region" description="Helical" evidence="6">
    <location>
        <begin position="30"/>
        <end position="48"/>
    </location>
</feature>
<protein>
    <submittedName>
        <fullName evidence="8">DNA internalization-related competence protein ComEC/Rec2</fullName>
    </submittedName>
</protein>
<feature type="transmembrane region" description="Helical" evidence="6">
    <location>
        <begin position="277"/>
        <end position="299"/>
    </location>
</feature>
<dbReference type="Proteomes" id="UP001302477">
    <property type="component" value="Chromosome"/>
</dbReference>
<dbReference type="GO" id="GO:0030420">
    <property type="term" value="P:establishment of competence for transformation"/>
    <property type="evidence" value="ECO:0007669"/>
    <property type="project" value="InterPro"/>
</dbReference>
<keyword evidence="5 6" id="KW-0472">Membrane</keyword>
<dbReference type="SMART" id="SM00849">
    <property type="entry name" value="Lactamase_B"/>
    <property type="match status" value="1"/>
</dbReference>
<dbReference type="InterPro" id="IPR035681">
    <property type="entry name" value="ComA-like_MBL"/>
</dbReference>
<dbReference type="NCBIfam" id="TIGR00360">
    <property type="entry name" value="ComEC_N-term"/>
    <property type="match status" value="1"/>
</dbReference>
<feature type="transmembrane region" description="Helical" evidence="6">
    <location>
        <begin position="548"/>
        <end position="564"/>
    </location>
</feature>
<dbReference type="InterPro" id="IPR004797">
    <property type="entry name" value="Competence_ComEC/Rec2"/>
</dbReference>
<dbReference type="PANTHER" id="PTHR30619">
    <property type="entry name" value="DNA INTERNALIZATION/COMPETENCE PROTEIN COMEC/REC2"/>
    <property type="match status" value="1"/>
</dbReference>
<evidence type="ECO:0000256" key="3">
    <source>
        <dbReference type="ARBA" id="ARBA00022692"/>
    </source>
</evidence>
<dbReference type="GO" id="GO:0005886">
    <property type="term" value="C:plasma membrane"/>
    <property type="evidence" value="ECO:0007669"/>
    <property type="project" value="UniProtKB-SubCell"/>
</dbReference>
<dbReference type="PANTHER" id="PTHR30619:SF1">
    <property type="entry name" value="RECOMBINATION PROTEIN 2"/>
    <property type="match status" value="1"/>
</dbReference>
<evidence type="ECO:0000256" key="2">
    <source>
        <dbReference type="ARBA" id="ARBA00022475"/>
    </source>
</evidence>
<dbReference type="InterPro" id="IPR052159">
    <property type="entry name" value="Competence_DNA_uptake"/>
</dbReference>
<keyword evidence="2" id="KW-1003">Cell membrane</keyword>
<keyword evidence="9" id="KW-1185">Reference proteome</keyword>
<dbReference type="InterPro" id="IPR004477">
    <property type="entry name" value="ComEC_N"/>
</dbReference>
<accession>A0AAU0MXY2</accession>
<dbReference type="CDD" id="cd07731">
    <property type="entry name" value="ComA-like_MBL-fold"/>
    <property type="match status" value="1"/>
</dbReference>
<comment type="subcellular location">
    <subcellularLocation>
        <location evidence="1">Cell membrane</location>
        <topology evidence="1">Multi-pass membrane protein</topology>
    </subcellularLocation>
</comment>
<keyword evidence="3 6" id="KW-0812">Transmembrane</keyword>
<gene>
    <name evidence="8" type="ORF">R5R33_17645</name>
</gene>
<feature type="transmembrane region" description="Helical" evidence="6">
    <location>
        <begin position="524"/>
        <end position="541"/>
    </location>
</feature>
<feature type="transmembrane region" description="Helical" evidence="6">
    <location>
        <begin position="311"/>
        <end position="329"/>
    </location>
</feature>
<proteinExistence type="predicted"/>
<evidence type="ECO:0000256" key="1">
    <source>
        <dbReference type="ARBA" id="ARBA00004651"/>
    </source>
</evidence>
<organism evidence="8 9">
    <name type="scientific">Microbulbifer pacificus</name>
    <dbReference type="NCBI Taxonomy" id="407164"/>
    <lineage>
        <taxon>Bacteria</taxon>
        <taxon>Pseudomonadati</taxon>
        <taxon>Pseudomonadota</taxon>
        <taxon>Gammaproteobacteria</taxon>
        <taxon>Cellvibrionales</taxon>
        <taxon>Microbulbiferaceae</taxon>
        <taxon>Microbulbifer</taxon>
    </lineage>
</organism>
<reference evidence="8 9" key="1">
    <citation type="submission" date="2023-10" db="EMBL/GenBank/DDBJ databases">
        <title>Description of Microbulbifer bruguierae sp. nov., isolated from the sediments of mangrove plant Bruguiera sexangula and comparative genomic analyses of the genus Microbulbifer.</title>
        <authorList>
            <person name="Long M."/>
        </authorList>
    </citation>
    <scope>NUCLEOTIDE SEQUENCE [LARGE SCALE GENOMIC DNA]</scope>
    <source>
        <strain evidence="8 9">SPO729</strain>
    </source>
</reference>
<evidence type="ECO:0000256" key="6">
    <source>
        <dbReference type="SAM" id="Phobius"/>
    </source>
</evidence>
<dbReference type="InterPro" id="IPR036866">
    <property type="entry name" value="RibonucZ/Hydroxyglut_hydro"/>
</dbReference>